<dbReference type="GO" id="GO:0016758">
    <property type="term" value="F:hexosyltransferase activity"/>
    <property type="evidence" value="ECO:0007669"/>
    <property type="project" value="InterPro"/>
</dbReference>
<evidence type="ECO:0000256" key="6">
    <source>
        <dbReference type="ARBA" id="ARBA00022968"/>
    </source>
</evidence>
<keyword evidence="8" id="KW-0333">Golgi apparatus</keyword>
<sequence length="233" mass="26351">MSRLDTLRREISKHGDLLVAPYLSTANNSVEITLDMMRWVEGRCGKGRPLRLFVHVNDTVFADPVTLEHYSSGMNKNGRPSFYCKVVKGVDVGRDPQGVNFVPHDLFRGPVFPPYCEGDAFFMNGTHLGQLYAASLYALHYALVPQYVTGHMAVIADIRHENIDKQMDVARSLGGSTKSRENASLRPKLFLTGIEKNMWKDVWLYSLYNQTRDSQLEKDLIDDILGRLASSLR</sequence>
<keyword evidence="3" id="KW-0328">Glycosyltransferase</keyword>
<evidence type="ECO:0000313" key="11">
    <source>
        <dbReference type="Proteomes" id="UP001321473"/>
    </source>
</evidence>
<dbReference type="Proteomes" id="UP001321473">
    <property type="component" value="Unassembled WGS sequence"/>
</dbReference>
<comment type="similarity">
    <text evidence="2">Belongs to the glycosyltransferase 31 family.</text>
</comment>
<gene>
    <name evidence="10" type="ORF">V5799_006504</name>
</gene>
<evidence type="ECO:0000256" key="9">
    <source>
        <dbReference type="ARBA" id="ARBA00023136"/>
    </source>
</evidence>
<comment type="subcellular location">
    <subcellularLocation>
        <location evidence="1">Golgi apparatus membrane</location>
        <topology evidence="1">Single-pass type II membrane protein</topology>
    </subcellularLocation>
</comment>
<comment type="caution">
    <text evidence="10">The sequence shown here is derived from an EMBL/GenBank/DDBJ whole genome shotgun (WGS) entry which is preliminary data.</text>
</comment>
<evidence type="ECO:0000313" key="10">
    <source>
        <dbReference type="EMBL" id="KAK8766715.1"/>
    </source>
</evidence>
<keyword evidence="4" id="KW-0808">Transferase</keyword>
<organism evidence="10 11">
    <name type="scientific">Amblyomma americanum</name>
    <name type="common">Lone star tick</name>
    <dbReference type="NCBI Taxonomy" id="6943"/>
    <lineage>
        <taxon>Eukaryota</taxon>
        <taxon>Metazoa</taxon>
        <taxon>Ecdysozoa</taxon>
        <taxon>Arthropoda</taxon>
        <taxon>Chelicerata</taxon>
        <taxon>Arachnida</taxon>
        <taxon>Acari</taxon>
        <taxon>Parasitiformes</taxon>
        <taxon>Ixodida</taxon>
        <taxon>Ixodoidea</taxon>
        <taxon>Ixodidae</taxon>
        <taxon>Amblyomminae</taxon>
        <taxon>Amblyomma</taxon>
    </lineage>
</organism>
<keyword evidence="9" id="KW-0472">Membrane</keyword>
<keyword evidence="7" id="KW-1133">Transmembrane helix</keyword>
<dbReference type="Pfam" id="PF01762">
    <property type="entry name" value="Galactosyl_T"/>
    <property type="match status" value="1"/>
</dbReference>
<dbReference type="AlphaFoldDB" id="A0AAQ4DW75"/>
<protein>
    <recommendedName>
        <fullName evidence="12">Hexosyltransferase</fullName>
    </recommendedName>
</protein>
<name>A0AAQ4DW75_AMBAM</name>
<dbReference type="EMBL" id="JARKHS020026082">
    <property type="protein sequence ID" value="KAK8766715.1"/>
    <property type="molecule type" value="Genomic_DNA"/>
</dbReference>
<keyword evidence="6" id="KW-0735">Signal-anchor</keyword>
<evidence type="ECO:0000256" key="4">
    <source>
        <dbReference type="ARBA" id="ARBA00022679"/>
    </source>
</evidence>
<accession>A0AAQ4DW75</accession>
<dbReference type="InterPro" id="IPR002659">
    <property type="entry name" value="Glyco_trans_31"/>
</dbReference>
<keyword evidence="5" id="KW-0812">Transmembrane</keyword>
<evidence type="ECO:0000256" key="8">
    <source>
        <dbReference type="ARBA" id="ARBA00023034"/>
    </source>
</evidence>
<evidence type="ECO:0000256" key="7">
    <source>
        <dbReference type="ARBA" id="ARBA00022989"/>
    </source>
</evidence>
<evidence type="ECO:0008006" key="12">
    <source>
        <dbReference type="Google" id="ProtNLM"/>
    </source>
</evidence>
<dbReference type="GO" id="GO:0000139">
    <property type="term" value="C:Golgi membrane"/>
    <property type="evidence" value="ECO:0007669"/>
    <property type="project" value="UniProtKB-SubCell"/>
</dbReference>
<evidence type="ECO:0000256" key="1">
    <source>
        <dbReference type="ARBA" id="ARBA00004323"/>
    </source>
</evidence>
<keyword evidence="11" id="KW-1185">Reference proteome</keyword>
<evidence type="ECO:0000256" key="5">
    <source>
        <dbReference type="ARBA" id="ARBA00022692"/>
    </source>
</evidence>
<evidence type="ECO:0000256" key="2">
    <source>
        <dbReference type="ARBA" id="ARBA00008661"/>
    </source>
</evidence>
<reference evidence="10 11" key="1">
    <citation type="journal article" date="2023" name="Arcadia Sci">
        <title>De novo assembly of a long-read Amblyomma americanum tick genome.</title>
        <authorList>
            <person name="Chou S."/>
            <person name="Poskanzer K.E."/>
            <person name="Rollins M."/>
            <person name="Thuy-Boun P.S."/>
        </authorList>
    </citation>
    <scope>NUCLEOTIDE SEQUENCE [LARGE SCALE GENOMIC DNA]</scope>
    <source>
        <strain evidence="10">F_SG_1</strain>
        <tissue evidence="10">Salivary glands</tissue>
    </source>
</reference>
<proteinExistence type="inferred from homology"/>
<evidence type="ECO:0000256" key="3">
    <source>
        <dbReference type="ARBA" id="ARBA00022676"/>
    </source>
</evidence>